<dbReference type="NCBIfam" id="TIGR00125">
    <property type="entry name" value="cyt_tran_rel"/>
    <property type="match status" value="1"/>
</dbReference>
<dbReference type="GO" id="GO:0005524">
    <property type="term" value="F:ATP binding"/>
    <property type="evidence" value="ECO:0007669"/>
    <property type="project" value="UniProtKB-KW"/>
</dbReference>
<reference evidence="9" key="1">
    <citation type="submission" date="2016-10" db="EMBL/GenBank/DDBJ databases">
        <authorList>
            <person name="de Groot N.N."/>
        </authorList>
    </citation>
    <scope>NUCLEOTIDE SEQUENCE</scope>
</reference>
<sequence>MIGFFGGSFDPIHLGHLNNAQQLTHQLDLSTLFLMPCREPVHKNSLTFSTEQRLKMLKIATQNISNIEIDTREIKRTSDSYTIDSLKEIKRQYPAQAIGLIVGMDSFNNLSTWKQFEQFNQYCHLIVLSRPGEQQQHTIQNFTSVENKTELNTKISGLLYFADTDQHNISSSNIRGILFNNATDGKIRAKQNLVGLLPDSVINYLEKL</sequence>
<dbReference type="Pfam" id="PF01467">
    <property type="entry name" value="CTP_transf_like"/>
    <property type="match status" value="1"/>
</dbReference>
<dbReference type="AlphaFoldDB" id="A0A1W1DBI0"/>
<dbReference type="HAMAP" id="MF_00244">
    <property type="entry name" value="NaMN_adenylyltr"/>
    <property type="match status" value="1"/>
</dbReference>
<comment type="pathway">
    <text evidence="1">Cofactor biosynthesis; NAD(+) biosynthesis.</text>
</comment>
<dbReference type="SUPFAM" id="SSF52374">
    <property type="entry name" value="Nucleotidylyl transferase"/>
    <property type="match status" value="1"/>
</dbReference>
<evidence type="ECO:0000256" key="6">
    <source>
        <dbReference type="ARBA" id="ARBA00022840"/>
    </source>
</evidence>
<keyword evidence="7" id="KW-0520">NAD</keyword>
<evidence type="ECO:0000256" key="2">
    <source>
        <dbReference type="ARBA" id="ARBA00022642"/>
    </source>
</evidence>
<dbReference type="InterPro" id="IPR004821">
    <property type="entry name" value="Cyt_trans-like"/>
</dbReference>
<keyword evidence="3 9" id="KW-0808">Transferase</keyword>
<dbReference type="Gene3D" id="3.40.50.620">
    <property type="entry name" value="HUPs"/>
    <property type="match status" value="1"/>
</dbReference>
<protein>
    <submittedName>
        <fullName evidence="9">Nicotinate-nucleotide adenylyltransferase</fullName>
        <ecNumber evidence="9">2.7.7.18</ecNumber>
    </submittedName>
</protein>
<keyword evidence="6" id="KW-0067">ATP-binding</keyword>
<evidence type="ECO:0000256" key="3">
    <source>
        <dbReference type="ARBA" id="ARBA00022679"/>
    </source>
</evidence>
<dbReference type="EC" id="2.7.7.18" evidence="9"/>
<evidence type="ECO:0000256" key="5">
    <source>
        <dbReference type="ARBA" id="ARBA00022741"/>
    </source>
</evidence>
<organism evidence="9">
    <name type="scientific">hydrothermal vent metagenome</name>
    <dbReference type="NCBI Taxonomy" id="652676"/>
    <lineage>
        <taxon>unclassified sequences</taxon>
        <taxon>metagenomes</taxon>
        <taxon>ecological metagenomes</taxon>
    </lineage>
</organism>
<evidence type="ECO:0000259" key="8">
    <source>
        <dbReference type="Pfam" id="PF01467"/>
    </source>
</evidence>
<evidence type="ECO:0000313" key="9">
    <source>
        <dbReference type="EMBL" id="SFV77777.1"/>
    </source>
</evidence>
<keyword evidence="2" id="KW-0662">Pyridine nucleotide biosynthesis</keyword>
<accession>A0A1W1DBI0</accession>
<gene>
    <name evidence="9" type="ORF">MNB_SUP05-4-924</name>
</gene>
<dbReference type="NCBIfam" id="TIGR00482">
    <property type="entry name" value="nicotinate (nicotinamide) nucleotide adenylyltransferase"/>
    <property type="match status" value="1"/>
</dbReference>
<name>A0A1W1DBI0_9ZZZZ</name>
<dbReference type="UniPathway" id="UPA00253"/>
<dbReference type="GO" id="GO:0009435">
    <property type="term" value="P:NAD+ biosynthetic process"/>
    <property type="evidence" value="ECO:0007669"/>
    <property type="project" value="UniProtKB-UniPathway"/>
</dbReference>
<dbReference type="PANTHER" id="PTHR39321">
    <property type="entry name" value="NICOTINATE-NUCLEOTIDE ADENYLYLTRANSFERASE-RELATED"/>
    <property type="match status" value="1"/>
</dbReference>
<feature type="domain" description="Cytidyltransferase-like" evidence="8">
    <location>
        <begin position="4"/>
        <end position="176"/>
    </location>
</feature>
<dbReference type="EMBL" id="FPHR01000031">
    <property type="protein sequence ID" value="SFV77777.1"/>
    <property type="molecule type" value="Genomic_DNA"/>
</dbReference>
<dbReference type="GO" id="GO:0004515">
    <property type="term" value="F:nicotinate-nucleotide adenylyltransferase activity"/>
    <property type="evidence" value="ECO:0007669"/>
    <property type="project" value="UniProtKB-EC"/>
</dbReference>
<dbReference type="InterPro" id="IPR014729">
    <property type="entry name" value="Rossmann-like_a/b/a_fold"/>
</dbReference>
<dbReference type="CDD" id="cd02165">
    <property type="entry name" value="NMNAT"/>
    <property type="match status" value="1"/>
</dbReference>
<keyword evidence="4 9" id="KW-0548">Nucleotidyltransferase</keyword>
<dbReference type="InterPro" id="IPR005248">
    <property type="entry name" value="NadD/NMNAT"/>
</dbReference>
<evidence type="ECO:0000256" key="7">
    <source>
        <dbReference type="ARBA" id="ARBA00023027"/>
    </source>
</evidence>
<evidence type="ECO:0000256" key="4">
    <source>
        <dbReference type="ARBA" id="ARBA00022695"/>
    </source>
</evidence>
<proteinExistence type="inferred from homology"/>
<dbReference type="PANTHER" id="PTHR39321:SF3">
    <property type="entry name" value="PHOSPHOPANTETHEINE ADENYLYLTRANSFERASE"/>
    <property type="match status" value="1"/>
</dbReference>
<evidence type="ECO:0000256" key="1">
    <source>
        <dbReference type="ARBA" id="ARBA00004790"/>
    </source>
</evidence>
<keyword evidence="5" id="KW-0547">Nucleotide-binding</keyword>